<protein>
    <submittedName>
        <fullName evidence="1">Uncharacterized protein</fullName>
    </submittedName>
</protein>
<proteinExistence type="predicted"/>
<evidence type="ECO:0000313" key="2">
    <source>
        <dbReference type="Proteomes" id="UP001642405"/>
    </source>
</evidence>
<name>A0ABP0CCJ3_9PEZI</name>
<accession>A0ABP0CCJ3</accession>
<evidence type="ECO:0000313" key="1">
    <source>
        <dbReference type="EMBL" id="CAK7228860.1"/>
    </source>
</evidence>
<gene>
    <name evidence="1" type="ORF">SCUCBS95973_007024</name>
</gene>
<dbReference type="EMBL" id="CAWUHB010000046">
    <property type="protein sequence ID" value="CAK7228860.1"/>
    <property type="molecule type" value="Genomic_DNA"/>
</dbReference>
<dbReference type="Proteomes" id="UP001642405">
    <property type="component" value="Unassembled WGS sequence"/>
</dbReference>
<keyword evidence="2" id="KW-1185">Reference proteome</keyword>
<sequence length="252" mass="28481">MPFCNTLRRDRGGCFAPNCEIEASIEEMVETNQTQHLQYCTETEEEPYLTLMLGKLCHAERVYSKHYLFCKRPVSENGGQWSLLRRRALENATELQNLYNTAVASPLLAPFVWHIGRHTQLHATLHILNELSATSPDTLTDQIPVRQICEAAWVSVEGIERPPVVAAASQQDRQQQASGAVFRVLERLREAARRHWAPDRTMFDPYSDSFAILDASNLVPDVVWNMQAWPSDFGVGTLAVQMEKRKTVSAAA</sequence>
<organism evidence="1 2">
    <name type="scientific">Sporothrix curviconia</name>
    <dbReference type="NCBI Taxonomy" id="1260050"/>
    <lineage>
        <taxon>Eukaryota</taxon>
        <taxon>Fungi</taxon>
        <taxon>Dikarya</taxon>
        <taxon>Ascomycota</taxon>
        <taxon>Pezizomycotina</taxon>
        <taxon>Sordariomycetes</taxon>
        <taxon>Sordariomycetidae</taxon>
        <taxon>Ophiostomatales</taxon>
        <taxon>Ophiostomataceae</taxon>
        <taxon>Sporothrix</taxon>
    </lineage>
</organism>
<reference evidence="1 2" key="1">
    <citation type="submission" date="2024-01" db="EMBL/GenBank/DDBJ databases">
        <authorList>
            <person name="Allen C."/>
            <person name="Tagirdzhanova G."/>
        </authorList>
    </citation>
    <scope>NUCLEOTIDE SEQUENCE [LARGE SCALE GENOMIC DNA]</scope>
</reference>
<comment type="caution">
    <text evidence="1">The sequence shown here is derived from an EMBL/GenBank/DDBJ whole genome shotgun (WGS) entry which is preliminary data.</text>
</comment>